<dbReference type="InterPro" id="IPR015943">
    <property type="entry name" value="WD40/YVTN_repeat-like_dom_sf"/>
</dbReference>
<evidence type="ECO:0000313" key="1">
    <source>
        <dbReference type="EMBL" id="KKN67598.1"/>
    </source>
</evidence>
<proteinExistence type="predicted"/>
<dbReference type="SUPFAM" id="SSF52540">
    <property type="entry name" value="P-loop containing nucleoside triphosphate hydrolases"/>
    <property type="match status" value="1"/>
</dbReference>
<dbReference type="InterPro" id="IPR036322">
    <property type="entry name" value="WD40_repeat_dom_sf"/>
</dbReference>
<dbReference type="Gene3D" id="2.130.10.10">
    <property type="entry name" value="YVTN repeat-like/Quinoprotein amine dehydrogenase"/>
    <property type="match status" value="1"/>
</dbReference>
<gene>
    <name evidence="1" type="ORF">LCGC14_0459910</name>
</gene>
<organism evidence="1">
    <name type="scientific">marine sediment metagenome</name>
    <dbReference type="NCBI Taxonomy" id="412755"/>
    <lineage>
        <taxon>unclassified sequences</taxon>
        <taxon>metagenomes</taxon>
        <taxon>ecological metagenomes</taxon>
    </lineage>
</organism>
<sequence>MIEWILRYKSKFYDISEKISTGLYLPDKKRLILGYLDGKVIIFEFDINSNTLNKIKEFKFEKIDAVRSVTRFMNNSLILITTLDAGCLKLYDVDNDLIIYDKIGEFDKYNRKFCSEWINDNSFLIGSTFGNLSYYTTNQELNNVNIDGHGSDAIFGLEYFDNNLIISGGFNGNIVLWGFKDGILKKKRSLTSTRETIQAIACNTSGDYFATLSKEGTIQIFKKYQENNSREDWILYLRYFSGSGMGAYLKFSDDSKKVYALTFNEIIILDIETTGIYRYAKSNCQFLYENGNEFLIFQKNGIYKIEIHEPNTTLYQSFEYAKLGVIGHTQTGKSTLCNAIIYDGFDPSLKSTEMRTVWDWDFELDKPLKVIFHDFGGQSSIIPAHLPHIIDSDIIIIVYNQSSPTTFNIAVNIRNRLFEDFGYRGNFIFVQTHGDERNRTIKFINKYNNDHPEEVISPITTKLSDERDKIIGIKLLKEKITEEIRNLKPKRQINTNETKAILNLVEDLQKQGVEKIGFNNFFIKIKNEIFDIKKKYLLYVLRSLSLQGRLELRKFREKEPLFRLNDENYIIYLNMRRIFEAKNEILEEAQSNDGLINWKQFLYNSDNSYLDYFNIAIEMLESDITCISHHNQKIFLDFIKNDLDDNDKDSMLSKQIIFSENSFLIEKEVPKEIVPKANKWIPLILDLNLIVENISNTGGIFYFQENNAYCYISISTPSDILEPFSKISIRIDGKSEEIKLNLIKNLKKIIENIFESDKGN</sequence>
<dbReference type="SMART" id="SM00320">
    <property type="entry name" value="WD40"/>
    <property type="match status" value="4"/>
</dbReference>
<name>A0A0F9VP71_9ZZZZ</name>
<dbReference type="AlphaFoldDB" id="A0A0F9VP71"/>
<dbReference type="Pfam" id="PF08477">
    <property type="entry name" value="Roc"/>
    <property type="match status" value="1"/>
</dbReference>
<accession>A0A0F9VP71</accession>
<protein>
    <submittedName>
        <fullName evidence="1">Uncharacterized protein</fullName>
    </submittedName>
</protein>
<dbReference type="EMBL" id="LAZR01000470">
    <property type="protein sequence ID" value="KKN67598.1"/>
    <property type="molecule type" value="Genomic_DNA"/>
</dbReference>
<dbReference type="InterPro" id="IPR027417">
    <property type="entry name" value="P-loop_NTPase"/>
</dbReference>
<dbReference type="SUPFAM" id="SSF50978">
    <property type="entry name" value="WD40 repeat-like"/>
    <property type="match status" value="1"/>
</dbReference>
<reference evidence="1" key="1">
    <citation type="journal article" date="2015" name="Nature">
        <title>Complex archaea that bridge the gap between prokaryotes and eukaryotes.</title>
        <authorList>
            <person name="Spang A."/>
            <person name="Saw J.H."/>
            <person name="Jorgensen S.L."/>
            <person name="Zaremba-Niedzwiedzka K."/>
            <person name="Martijn J."/>
            <person name="Lind A.E."/>
            <person name="van Eijk R."/>
            <person name="Schleper C."/>
            <person name="Guy L."/>
            <person name="Ettema T.J."/>
        </authorList>
    </citation>
    <scope>NUCLEOTIDE SEQUENCE</scope>
</reference>
<dbReference type="Gene3D" id="3.40.50.300">
    <property type="entry name" value="P-loop containing nucleotide triphosphate hydrolases"/>
    <property type="match status" value="1"/>
</dbReference>
<dbReference type="InterPro" id="IPR001680">
    <property type="entry name" value="WD40_rpt"/>
</dbReference>
<comment type="caution">
    <text evidence="1">The sequence shown here is derived from an EMBL/GenBank/DDBJ whole genome shotgun (WGS) entry which is preliminary data.</text>
</comment>